<comment type="cofactor">
    <cofactor evidence="1 6">
        <name>FAD</name>
        <dbReference type="ChEBI" id="CHEBI:57692"/>
    </cofactor>
</comment>
<keyword evidence="11" id="KW-1185">Reference proteome</keyword>
<dbReference type="Pfam" id="PF00441">
    <property type="entry name" value="Acyl-CoA_dh_1"/>
    <property type="match status" value="1"/>
</dbReference>
<feature type="domain" description="Acyl-CoA dehydrogenase/oxidase N-terminal" evidence="9">
    <location>
        <begin position="22"/>
        <end position="117"/>
    </location>
</feature>
<name>A0A318NBI1_9ACTN</name>
<evidence type="ECO:0000259" key="8">
    <source>
        <dbReference type="Pfam" id="PF02770"/>
    </source>
</evidence>
<evidence type="ECO:0000313" key="10">
    <source>
        <dbReference type="EMBL" id="PYC64816.1"/>
    </source>
</evidence>
<evidence type="ECO:0000256" key="2">
    <source>
        <dbReference type="ARBA" id="ARBA00009347"/>
    </source>
</evidence>
<comment type="similarity">
    <text evidence="2 6">Belongs to the acyl-CoA dehydrogenase family.</text>
</comment>
<dbReference type="PROSITE" id="PS00072">
    <property type="entry name" value="ACYL_COA_DH_1"/>
    <property type="match status" value="1"/>
</dbReference>
<dbReference type="Pfam" id="PF02771">
    <property type="entry name" value="Acyl-CoA_dh_N"/>
    <property type="match status" value="1"/>
</dbReference>
<keyword evidence="3 6" id="KW-0285">Flavoprotein</keyword>
<dbReference type="InterPro" id="IPR006091">
    <property type="entry name" value="Acyl-CoA_Oxase/DH_mid-dom"/>
</dbReference>
<dbReference type="PANTHER" id="PTHR43884">
    <property type="entry name" value="ACYL-COA DEHYDROGENASE"/>
    <property type="match status" value="1"/>
</dbReference>
<keyword evidence="5 6" id="KW-0560">Oxidoreductase</keyword>
<dbReference type="InterPro" id="IPR009075">
    <property type="entry name" value="AcylCo_DH/oxidase_C"/>
</dbReference>
<comment type="caution">
    <text evidence="10">The sequence shown here is derived from an EMBL/GenBank/DDBJ whole genome shotgun (WGS) entry which is preliminary data.</text>
</comment>
<dbReference type="GO" id="GO:0050660">
    <property type="term" value="F:flavin adenine dinucleotide binding"/>
    <property type="evidence" value="ECO:0007669"/>
    <property type="project" value="InterPro"/>
</dbReference>
<protein>
    <submittedName>
        <fullName evidence="10">Acyl-CoA dehydrogenase</fullName>
    </submittedName>
</protein>
<feature type="domain" description="Acyl-CoA dehydrogenase/oxidase C-terminal" evidence="7">
    <location>
        <begin position="229"/>
        <end position="376"/>
    </location>
</feature>
<dbReference type="Gene3D" id="1.10.540.10">
    <property type="entry name" value="Acyl-CoA dehydrogenase/oxidase, N-terminal domain"/>
    <property type="match status" value="1"/>
</dbReference>
<dbReference type="InterPro" id="IPR013786">
    <property type="entry name" value="AcylCoA_DH/ox_N"/>
</dbReference>
<evidence type="ECO:0000259" key="9">
    <source>
        <dbReference type="Pfam" id="PF02771"/>
    </source>
</evidence>
<evidence type="ECO:0000313" key="11">
    <source>
        <dbReference type="Proteomes" id="UP000248333"/>
    </source>
</evidence>
<dbReference type="PANTHER" id="PTHR43884:SF12">
    <property type="entry name" value="ISOVALERYL-COA DEHYDROGENASE, MITOCHONDRIAL-RELATED"/>
    <property type="match status" value="1"/>
</dbReference>
<accession>A0A318NBI1</accession>
<evidence type="ECO:0000256" key="4">
    <source>
        <dbReference type="ARBA" id="ARBA00022827"/>
    </source>
</evidence>
<reference evidence="10 11" key="1">
    <citation type="submission" date="2018-03" db="EMBL/GenBank/DDBJ databases">
        <title>Bioinformatic expansion and discovery of thiopeptide antibiotics.</title>
        <authorList>
            <person name="Schwalen C.J."/>
            <person name="Hudson G.A."/>
            <person name="Mitchell D.A."/>
        </authorList>
    </citation>
    <scope>NUCLEOTIDE SEQUENCE [LARGE SCALE GENOMIC DNA]</scope>
    <source>
        <strain evidence="10 11">NRRL 8041</strain>
    </source>
</reference>
<dbReference type="Gene3D" id="1.20.140.10">
    <property type="entry name" value="Butyryl-CoA Dehydrogenase, subunit A, domain 3"/>
    <property type="match status" value="1"/>
</dbReference>
<evidence type="ECO:0000256" key="5">
    <source>
        <dbReference type="ARBA" id="ARBA00023002"/>
    </source>
</evidence>
<dbReference type="SUPFAM" id="SSF47203">
    <property type="entry name" value="Acyl-CoA dehydrogenase C-terminal domain-like"/>
    <property type="match status" value="1"/>
</dbReference>
<sequence>MITWTADQDALRNGLAPWLHVLNDEHVELDARAEFPREKWAVLRRAGLLGLPVQERWGGLGQDLLTTMYVLEGLGEGCRDAGLNFSVSTHLASTAIAVQRFASAALKDRYLPEVASGALIGAHAITEPDSGSDALAMRTRAVRDGDHFVLSGQKAFVSNGPVADLIVVYARTGEPGSPLGITAFLVERETPGLVVGPPTAKMGLRTSPFGELYLDGCRVPAANVVGRVGGGFLVLDHVMKWEILCGFAINAGEMRNRVDRCREYARTRNQFGSPIAKFQAVAHRIVDMEIGVRTARAALYGAASRMVAGANVTMDVAVAKVVTSEANVASALAAVQIFGGNGYTTEYGVEKELRNAVAGTIYSGTSEIQRNRIAAMLGL</sequence>
<dbReference type="Pfam" id="PF02770">
    <property type="entry name" value="Acyl-CoA_dh_M"/>
    <property type="match status" value="1"/>
</dbReference>
<dbReference type="InterPro" id="IPR036250">
    <property type="entry name" value="AcylCo_DH-like_C"/>
</dbReference>
<dbReference type="RefSeq" id="WP_110567629.1">
    <property type="nucleotide sequence ID" value="NZ_PYBV01000048.1"/>
</dbReference>
<proteinExistence type="inferred from homology"/>
<gene>
    <name evidence="10" type="ORF">C7C45_29650</name>
</gene>
<dbReference type="InterPro" id="IPR006089">
    <property type="entry name" value="Acyl-CoA_DH_CS"/>
</dbReference>
<evidence type="ECO:0000256" key="6">
    <source>
        <dbReference type="RuleBase" id="RU362125"/>
    </source>
</evidence>
<evidence type="ECO:0000259" key="7">
    <source>
        <dbReference type="Pfam" id="PF00441"/>
    </source>
</evidence>
<dbReference type="InterPro" id="IPR009100">
    <property type="entry name" value="AcylCoA_DH/oxidase_NM_dom_sf"/>
</dbReference>
<dbReference type="Proteomes" id="UP000248333">
    <property type="component" value="Unassembled WGS sequence"/>
</dbReference>
<organism evidence="10 11">
    <name type="scientific">Micromonospora arborensis</name>
    <dbReference type="NCBI Taxonomy" id="2116518"/>
    <lineage>
        <taxon>Bacteria</taxon>
        <taxon>Bacillati</taxon>
        <taxon>Actinomycetota</taxon>
        <taxon>Actinomycetes</taxon>
        <taxon>Micromonosporales</taxon>
        <taxon>Micromonosporaceae</taxon>
        <taxon>Micromonospora</taxon>
    </lineage>
</organism>
<feature type="domain" description="Acyl-CoA oxidase/dehydrogenase middle" evidence="8">
    <location>
        <begin position="122"/>
        <end position="217"/>
    </location>
</feature>
<dbReference type="OrthoDB" id="5241155at2"/>
<evidence type="ECO:0000256" key="1">
    <source>
        <dbReference type="ARBA" id="ARBA00001974"/>
    </source>
</evidence>
<dbReference type="SUPFAM" id="SSF56645">
    <property type="entry name" value="Acyl-CoA dehydrogenase NM domain-like"/>
    <property type="match status" value="1"/>
</dbReference>
<evidence type="ECO:0000256" key="3">
    <source>
        <dbReference type="ARBA" id="ARBA00022630"/>
    </source>
</evidence>
<dbReference type="Gene3D" id="2.40.110.10">
    <property type="entry name" value="Butyryl-CoA Dehydrogenase, subunit A, domain 2"/>
    <property type="match status" value="1"/>
</dbReference>
<keyword evidence="4 6" id="KW-0274">FAD</keyword>
<dbReference type="GO" id="GO:0003995">
    <property type="term" value="F:acyl-CoA dehydrogenase activity"/>
    <property type="evidence" value="ECO:0007669"/>
    <property type="project" value="InterPro"/>
</dbReference>
<dbReference type="AlphaFoldDB" id="A0A318NBI1"/>
<dbReference type="EMBL" id="PYBV01000048">
    <property type="protein sequence ID" value="PYC64816.1"/>
    <property type="molecule type" value="Genomic_DNA"/>
</dbReference>
<dbReference type="InterPro" id="IPR037069">
    <property type="entry name" value="AcylCoA_DH/ox_N_sf"/>
</dbReference>
<dbReference type="PROSITE" id="PS00073">
    <property type="entry name" value="ACYL_COA_DH_2"/>
    <property type="match status" value="1"/>
</dbReference>
<dbReference type="InterPro" id="IPR046373">
    <property type="entry name" value="Acyl-CoA_Oxase/DH_mid-dom_sf"/>
</dbReference>
<dbReference type="FunFam" id="2.40.110.10:FF:000001">
    <property type="entry name" value="Acyl-CoA dehydrogenase, mitochondrial"/>
    <property type="match status" value="1"/>
</dbReference>